<dbReference type="AlphaFoldDB" id="A0AAN8ESW1"/>
<accession>A0AAN8ESW1</accession>
<dbReference type="EMBL" id="WIXE01022489">
    <property type="protein sequence ID" value="KAK5967431.1"/>
    <property type="molecule type" value="Genomic_DNA"/>
</dbReference>
<organism evidence="1 2">
    <name type="scientific">Trichostrongylus colubriformis</name>
    <name type="common">Black scour worm</name>
    <dbReference type="NCBI Taxonomy" id="6319"/>
    <lineage>
        <taxon>Eukaryota</taxon>
        <taxon>Metazoa</taxon>
        <taxon>Ecdysozoa</taxon>
        <taxon>Nematoda</taxon>
        <taxon>Chromadorea</taxon>
        <taxon>Rhabditida</taxon>
        <taxon>Rhabditina</taxon>
        <taxon>Rhabditomorpha</taxon>
        <taxon>Strongyloidea</taxon>
        <taxon>Trichostrongylidae</taxon>
        <taxon>Trichostrongylus</taxon>
    </lineage>
</organism>
<sequence length="87" mass="9741">MSRILAARTLRLAEEEKTVLTGAHLSFLNTLAGDEKVRVHWQDSHWTEAVQSFGRIVAALSLQPQFVAPFIRIGGITAQYWGIHIVD</sequence>
<name>A0AAN8ESW1_TRICO</name>
<comment type="caution">
    <text evidence="1">The sequence shown here is derived from an EMBL/GenBank/DDBJ whole genome shotgun (WGS) entry which is preliminary data.</text>
</comment>
<protein>
    <submittedName>
        <fullName evidence="1">Uncharacterized protein</fullName>
    </submittedName>
</protein>
<reference evidence="1 2" key="1">
    <citation type="submission" date="2019-10" db="EMBL/GenBank/DDBJ databases">
        <title>Assembly and Annotation for the nematode Trichostrongylus colubriformis.</title>
        <authorList>
            <person name="Martin J."/>
        </authorList>
    </citation>
    <scope>NUCLEOTIDE SEQUENCE [LARGE SCALE GENOMIC DNA]</scope>
    <source>
        <strain evidence="1">G859</strain>
        <tissue evidence="1">Whole worm</tissue>
    </source>
</reference>
<keyword evidence="2" id="KW-1185">Reference proteome</keyword>
<proteinExistence type="predicted"/>
<gene>
    <name evidence="1" type="ORF">GCK32_021330</name>
</gene>
<evidence type="ECO:0000313" key="1">
    <source>
        <dbReference type="EMBL" id="KAK5967431.1"/>
    </source>
</evidence>
<dbReference type="Proteomes" id="UP001331761">
    <property type="component" value="Unassembled WGS sequence"/>
</dbReference>
<evidence type="ECO:0000313" key="2">
    <source>
        <dbReference type="Proteomes" id="UP001331761"/>
    </source>
</evidence>